<evidence type="ECO:0000259" key="4">
    <source>
        <dbReference type="PROSITE" id="PS50977"/>
    </source>
</evidence>
<organism evidence="5 6">
    <name type="scientific">Mycobacteroides abscessus</name>
    <dbReference type="NCBI Taxonomy" id="36809"/>
    <lineage>
        <taxon>Bacteria</taxon>
        <taxon>Bacillati</taxon>
        <taxon>Actinomycetota</taxon>
        <taxon>Actinomycetes</taxon>
        <taxon>Mycobacteriales</taxon>
        <taxon>Mycobacteriaceae</taxon>
        <taxon>Mycobacteroides</taxon>
    </lineage>
</organism>
<name>A0ABD7HSH9_9MYCO</name>
<evidence type="ECO:0000256" key="2">
    <source>
        <dbReference type="ARBA" id="ARBA00023125"/>
    </source>
</evidence>
<dbReference type="Gene3D" id="1.10.357.10">
    <property type="entry name" value="Tetracycline Repressor, domain 2"/>
    <property type="match status" value="1"/>
</dbReference>
<dbReference type="Pfam" id="PF13977">
    <property type="entry name" value="TetR_C_6"/>
    <property type="match status" value="1"/>
</dbReference>
<evidence type="ECO:0000256" key="1">
    <source>
        <dbReference type="ARBA" id="ARBA00022491"/>
    </source>
</evidence>
<dbReference type="InterPro" id="IPR039538">
    <property type="entry name" value="BetI_C"/>
</dbReference>
<keyword evidence="2 3" id="KW-0238">DNA-binding</keyword>
<dbReference type="SUPFAM" id="SSF46689">
    <property type="entry name" value="Homeodomain-like"/>
    <property type="match status" value="1"/>
</dbReference>
<evidence type="ECO:0000313" key="5">
    <source>
        <dbReference type="EMBL" id="RIT41753.1"/>
    </source>
</evidence>
<dbReference type="AlphaFoldDB" id="A0ABD7HSH9"/>
<dbReference type="PANTHER" id="PTHR30055:SF241">
    <property type="entry name" value="TRANSCRIPTIONAL REGULATORY PROTEIN"/>
    <property type="match status" value="1"/>
</dbReference>
<dbReference type="InterPro" id="IPR001647">
    <property type="entry name" value="HTH_TetR"/>
</dbReference>
<feature type="domain" description="HTH tetR-type" evidence="4">
    <location>
        <begin position="25"/>
        <end position="85"/>
    </location>
</feature>
<dbReference type="PROSITE" id="PS50977">
    <property type="entry name" value="HTH_TETR_2"/>
    <property type="match status" value="1"/>
</dbReference>
<dbReference type="Pfam" id="PF00440">
    <property type="entry name" value="TetR_N"/>
    <property type="match status" value="1"/>
</dbReference>
<evidence type="ECO:0000256" key="3">
    <source>
        <dbReference type="PROSITE-ProRule" id="PRU00335"/>
    </source>
</evidence>
<sequence>MYPNRFTVITTGRLLMSTGSTRRREHTRARLMQAALDVFADRGFHGASIENICEKAGFTRGAFYSNFAGKDELFFTLFDASSEQLLTQLRAALDECRKSPDPLSTFIRAIDDKGPTQRRWYLISMEFTLYAIREPSAAVVLAEHDARLRREAAGIINELMSIAHRELIIDTELIARLATALREGVAAQFYVEPELAETRMLERLAFPAMLRAFSQPVGAD</sequence>
<dbReference type="PRINTS" id="PR00455">
    <property type="entry name" value="HTHTETR"/>
</dbReference>
<evidence type="ECO:0000313" key="6">
    <source>
        <dbReference type="Proteomes" id="UP000284557"/>
    </source>
</evidence>
<dbReference type="InterPro" id="IPR009057">
    <property type="entry name" value="Homeodomain-like_sf"/>
</dbReference>
<comment type="caution">
    <text evidence="5">The sequence shown here is derived from an EMBL/GenBank/DDBJ whole genome shotgun (WGS) entry which is preliminary data.</text>
</comment>
<dbReference type="InterPro" id="IPR050109">
    <property type="entry name" value="HTH-type_TetR-like_transc_reg"/>
</dbReference>
<gene>
    <name evidence="5" type="ORF">D2E76_05120</name>
</gene>
<dbReference type="Gene3D" id="1.10.10.60">
    <property type="entry name" value="Homeodomain-like"/>
    <property type="match status" value="1"/>
</dbReference>
<dbReference type="Proteomes" id="UP000284557">
    <property type="component" value="Unassembled WGS sequence"/>
</dbReference>
<keyword evidence="1" id="KW-0678">Repressor</keyword>
<accession>A0ABD7HSH9</accession>
<dbReference type="GO" id="GO:0006355">
    <property type="term" value="P:regulation of DNA-templated transcription"/>
    <property type="evidence" value="ECO:0007669"/>
    <property type="project" value="UniProtKB-ARBA"/>
</dbReference>
<dbReference type="EMBL" id="QXBN01000003">
    <property type="protein sequence ID" value="RIT41753.1"/>
    <property type="molecule type" value="Genomic_DNA"/>
</dbReference>
<reference evidence="5 6" key="1">
    <citation type="submission" date="2018-08" db="EMBL/GenBank/DDBJ databases">
        <title>Linezolid Resistance in Mycobacterium abscessus: MIC Distribution and Comprehensive Investigation of Resistance Mechanisms.</title>
        <authorList>
            <person name="Ye M."/>
            <person name="Xu L."/>
            <person name="Zou Y."/>
            <person name="Li B."/>
            <person name="Guo Q."/>
            <person name="Zhang Y."/>
            <person name="Zhan M."/>
            <person name="Xu B."/>
            <person name="Yu F."/>
            <person name="Zhang Z."/>
            <person name="Chu H."/>
        </authorList>
    </citation>
    <scope>NUCLEOTIDE SEQUENCE [LARGE SCALE GENOMIC DNA]</scope>
    <source>
        <strain evidence="5 6">G143</strain>
    </source>
</reference>
<proteinExistence type="predicted"/>
<dbReference type="GO" id="GO:0003677">
    <property type="term" value="F:DNA binding"/>
    <property type="evidence" value="ECO:0007669"/>
    <property type="project" value="UniProtKB-UniRule"/>
</dbReference>
<dbReference type="PANTHER" id="PTHR30055">
    <property type="entry name" value="HTH-TYPE TRANSCRIPTIONAL REGULATOR RUTR"/>
    <property type="match status" value="1"/>
</dbReference>
<protein>
    <submittedName>
        <fullName evidence="5">TetR/AcrR family transcriptional regulator</fullName>
    </submittedName>
</protein>
<feature type="DNA-binding region" description="H-T-H motif" evidence="3">
    <location>
        <begin position="48"/>
        <end position="67"/>
    </location>
</feature>